<dbReference type="AlphaFoldDB" id="A0A9D3XKY4"/>
<protein>
    <submittedName>
        <fullName evidence="3">Uncharacterized protein</fullName>
    </submittedName>
</protein>
<name>A0A9D3XKY4_9SAUR</name>
<dbReference type="Proteomes" id="UP000827986">
    <property type="component" value="Unassembled WGS sequence"/>
</dbReference>
<dbReference type="EMBL" id="JAHDVG010000466">
    <property type="protein sequence ID" value="KAH1183369.1"/>
    <property type="molecule type" value="Genomic_DNA"/>
</dbReference>
<sequence>MLTGVGGFVLGLIFLAPGLLIYLKNKKGERLRAGAGHRGVSGGMWGWGGSGKSGPGCKLPPPPAGAAQSLAGASRLLAPWGQGWVRPSPLLGQGQSRGHGEISVRGPWARLGAPTHPSPGRAPGWDRPRPLAVQGAAPAPGLRAFPVPSPGQGSWVRDLQ</sequence>
<keyword evidence="4" id="KW-1185">Reference proteome</keyword>
<evidence type="ECO:0000256" key="2">
    <source>
        <dbReference type="SAM" id="Phobius"/>
    </source>
</evidence>
<feature type="region of interest" description="Disordered" evidence="1">
    <location>
        <begin position="107"/>
        <end position="160"/>
    </location>
</feature>
<proteinExistence type="predicted"/>
<gene>
    <name evidence="3" type="ORF">KIL84_004861</name>
</gene>
<keyword evidence="2" id="KW-1133">Transmembrane helix</keyword>
<feature type="transmembrane region" description="Helical" evidence="2">
    <location>
        <begin position="6"/>
        <end position="23"/>
    </location>
</feature>
<reference evidence="3" key="1">
    <citation type="submission" date="2021-09" db="EMBL/GenBank/DDBJ databases">
        <title>The genome of Mauremys mutica provides insights into the evolution of semi-aquatic lifestyle.</title>
        <authorList>
            <person name="Gong S."/>
            <person name="Gao Y."/>
        </authorList>
    </citation>
    <scope>NUCLEOTIDE SEQUENCE</scope>
    <source>
        <strain evidence="3">MM-2020</strain>
        <tissue evidence="3">Muscle</tissue>
    </source>
</reference>
<evidence type="ECO:0000313" key="4">
    <source>
        <dbReference type="Proteomes" id="UP000827986"/>
    </source>
</evidence>
<organism evidence="3 4">
    <name type="scientific">Mauremys mutica</name>
    <name type="common">yellowpond turtle</name>
    <dbReference type="NCBI Taxonomy" id="74926"/>
    <lineage>
        <taxon>Eukaryota</taxon>
        <taxon>Metazoa</taxon>
        <taxon>Chordata</taxon>
        <taxon>Craniata</taxon>
        <taxon>Vertebrata</taxon>
        <taxon>Euteleostomi</taxon>
        <taxon>Archelosauria</taxon>
        <taxon>Testudinata</taxon>
        <taxon>Testudines</taxon>
        <taxon>Cryptodira</taxon>
        <taxon>Durocryptodira</taxon>
        <taxon>Testudinoidea</taxon>
        <taxon>Geoemydidae</taxon>
        <taxon>Geoemydinae</taxon>
        <taxon>Mauremys</taxon>
    </lineage>
</organism>
<keyword evidence="2" id="KW-0812">Transmembrane</keyword>
<evidence type="ECO:0000313" key="3">
    <source>
        <dbReference type="EMBL" id="KAH1183369.1"/>
    </source>
</evidence>
<comment type="caution">
    <text evidence="3">The sequence shown here is derived from an EMBL/GenBank/DDBJ whole genome shotgun (WGS) entry which is preliminary data.</text>
</comment>
<accession>A0A9D3XKY4</accession>
<evidence type="ECO:0000256" key="1">
    <source>
        <dbReference type="SAM" id="MobiDB-lite"/>
    </source>
</evidence>
<keyword evidence="2" id="KW-0472">Membrane</keyword>